<reference evidence="8 9" key="1">
    <citation type="submission" date="2016-10" db="EMBL/GenBank/DDBJ databases">
        <authorList>
            <person name="de Groot N.N."/>
        </authorList>
    </citation>
    <scope>NUCLEOTIDE SEQUENCE [LARGE SCALE GENOMIC DNA]</scope>
    <source>
        <strain evidence="8 9">DSM 15345</strain>
    </source>
</reference>
<protein>
    <recommendedName>
        <fullName evidence="2">histidine kinase</fullName>
        <ecNumber evidence="2">2.7.13.3</ecNumber>
    </recommendedName>
</protein>
<feature type="transmembrane region" description="Helical" evidence="6">
    <location>
        <begin position="118"/>
        <end position="140"/>
    </location>
</feature>
<feature type="region of interest" description="Disordered" evidence="5">
    <location>
        <begin position="646"/>
        <end position="680"/>
    </location>
</feature>
<gene>
    <name evidence="8" type="ORF">SAMN05444370_11314</name>
</gene>
<keyword evidence="6" id="KW-1133">Transmembrane helix</keyword>
<evidence type="ECO:0000256" key="6">
    <source>
        <dbReference type="SAM" id="Phobius"/>
    </source>
</evidence>
<keyword evidence="9" id="KW-1185">Reference proteome</keyword>
<dbReference type="EMBL" id="FNQM01000013">
    <property type="protein sequence ID" value="SEA82236.1"/>
    <property type="molecule type" value="Genomic_DNA"/>
</dbReference>
<keyword evidence="6" id="KW-0812">Transmembrane</keyword>
<evidence type="ECO:0000256" key="1">
    <source>
        <dbReference type="ARBA" id="ARBA00000085"/>
    </source>
</evidence>
<dbReference type="InterPro" id="IPR003661">
    <property type="entry name" value="HisK_dim/P_dom"/>
</dbReference>
<keyword evidence="8" id="KW-0808">Transferase</keyword>
<feature type="transmembrane region" description="Helical" evidence="6">
    <location>
        <begin position="259"/>
        <end position="277"/>
    </location>
</feature>
<dbReference type="PANTHER" id="PTHR45339">
    <property type="entry name" value="HYBRID SIGNAL TRANSDUCTION HISTIDINE KINASE J"/>
    <property type="match status" value="1"/>
</dbReference>
<sequence length="680" mass="70786">MRFRQVLRDGLAPAGQLALACAVATLSVLLADIVAPDGPGRLALPLWSGVALACALSLRGPGVLAATTGVAVGHLLLDAPLQEIAAAAAGASAGGFLGWRAMRAAVRARPASPRITQYLVFLACGAAVTAASAGAAHALIGGETGATDVLAASGLNAVGALYATLCLVAVASNLREWRGMTRDLAVALVTGFGMLGTVMLLYFLVASRGGGENPAVFVMMLSLPMAGWILLQPHSLVGSIAVLAGTFSSLAMMAQEDGGVWSSAFLYTLAYLTLLIVSCHTVHAVNLDRLASMADAETGRRELERRIDERTAMLRGMTERALAADKAKSEFLAVMSHELRTPLNGVIGLSDLLSHTTLDGRQRSMVRLIKETAISLGGVIGDILDFSRLEERMMELREEPFATEALAGEHLTALAIAARRKKLRFLVRVEPTAPRLLSGDFARLRQVVVNYVGNALKFTEKGVIRVEIGGRWREDGRWIVRIAVNDTGIGVAPAHIETIFGRFEQVDASATRRSGGSGLGLAICRGLATMMDGELGVESKLGVGSSFWFEAPLVALDRRPVITQTAAGATAVVKVADPEEAAIVAEALAAAGYRTGAGAPPPVALAITDDAGFGGPHVLRLAWIDEAEAAPGAGVVERPFRPAALQALDPAGVSGGGPAPERDPPARSTVDEAAAARKAP</sequence>
<keyword evidence="8" id="KW-0418">Kinase</keyword>
<feature type="domain" description="Histidine kinase" evidence="7">
    <location>
        <begin position="334"/>
        <end position="555"/>
    </location>
</feature>
<organism evidence="8 9">
    <name type="scientific">Rubrimonas cliftonensis</name>
    <dbReference type="NCBI Taxonomy" id="89524"/>
    <lineage>
        <taxon>Bacteria</taxon>
        <taxon>Pseudomonadati</taxon>
        <taxon>Pseudomonadota</taxon>
        <taxon>Alphaproteobacteria</taxon>
        <taxon>Rhodobacterales</taxon>
        <taxon>Paracoccaceae</taxon>
        <taxon>Rubrimonas</taxon>
    </lineage>
</organism>
<dbReference type="InterPro" id="IPR036890">
    <property type="entry name" value="HATPase_C_sf"/>
</dbReference>
<dbReference type="CDD" id="cd00082">
    <property type="entry name" value="HisKA"/>
    <property type="match status" value="1"/>
</dbReference>
<evidence type="ECO:0000256" key="5">
    <source>
        <dbReference type="SAM" id="MobiDB-lite"/>
    </source>
</evidence>
<dbReference type="FunFam" id="3.30.565.10:FF:000010">
    <property type="entry name" value="Sensor histidine kinase RcsC"/>
    <property type="match status" value="1"/>
</dbReference>
<dbReference type="Gene3D" id="1.10.287.130">
    <property type="match status" value="1"/>
</dbReference>
<dbReference type="PRINTS" id="PR00344">
    <property type="entry name" value="BCTRLSENSOR"/>
</dbReference>
<evidence type="ECO:0000259" key="7">
    <source>
        <dbReference type="PROSITE" id="PS50109"/>
    </source>
</evidence>
<name>A0A1H4EBC1_9RHOB</name>
<evidence type="ECO:0000313" key="9">
    <source>
        <dbReference type="Proteomes" id="UP000198703"/>
    </source>
</evidence>
<dbReference type="Proteomes" id="UP000198703">
    <property type="component" value="Unassembled WGS sequence"/>
</dbReference>
<feature type="transmembrane region" description="Helical" evidence="6">
    <location>
        <begin position="84"/>
        <end position="106"/>
    </location>
</feature>
<dbReference type="PROSITE" id="PS50109">
    <property type="entry name" value="HIS_KIN"/>
    <property type="match status" value="1"/>
</dbReference>
<accession>A0A1H4EBC1</accession>
<evidence type="ECO:0000256" key="2">
    <source>
        <dbReference type="ARBA" id="ARBA00012438"/>
    </source>
</evidence>
<dbReference type="GO" id="GO:0000155">
    <property type="term" value="F:phosphorelay sensor kinase activity"/>
    <property type="evidence" value="ECO:0007669"/>
    <property type="project" value="InterPro"/>
</dbReference>
<dbReference type="CDD" id="cd16922">
    <property type="entry name" value="HATPase_EvgS-ArcB-TorS-like"/>
    <property type="match status" value="1"/>
</dbReference>
<dbReference type="InterPro" id="IPR005467">
    <property type="entry name" value="His_kinase_dom"/>
</dbReference>
<dbReference type="PROSITE" id="PS51257">
    <property type="entry name" value="PROKAR_LIPOPROTEIN"/>
    <property type="match status" value="1"/>
</dbReference>
<dbReference type="SUPFAM" id="SSF55874">
    <property type="entry name" value="ATPase domain of HSP90 chaperone/DNA topoisomerase II/histidine kinase"/>
    <property type="match status" value="1"/>
</dbReference>
<keyword evidence="3" id="KW-0597">Phosphoprotein</keyword>
<dbReference type="PANTHER" id="PTHR45339:SF1">
    <property type="entry name" value="HYBRID SIGNAL TRANSDUCTION HISTIDINE KINASE J"/>
    <property type="match status" value="1"/>
</dbReference>
<feature type="transmembrane region" description="Helical" evidence="6">
    <location>
        <begin position="152"/>
        <end position="172"/>
    </location>
</feature>
<dbReference type="Pfam" id="PF02518">
    <property type="entry name" value="HATPase_c"/>
    <property type="match status" value="1"/>
</dbReference>
<evidence type="ECO:0000313" key="8">
    <source>
        <dbReference type="EMBL" id="SEA82236.1"/>
    </source>
</evidence>
<evidence type="ECO:0000256" key="4">
    <source>
        <dbReference type="ARBA" id="ARBA00023012"/>
    </source>
</evidence>
<evidence type="ECO:0000256" key="3">
    <source>
        <dbReference type="ARBA" id="ARBA00022553"/>
    </source>
</evidence>
<dbReference type="InterPro" id="IPR003594">
    <property type="entry name" value="HATPase_dom"/>
</dbReference>
<proteinExistence type="predicted"/>
<keyword evidence="6" id="KW-0472">Membrane</keyword>
<dbReference type="Gene3D" id="3.30.565.10">
    <property type="entry name" value="Histidine kinase-like ATPase, C-terminal domain"/>
    <property type="match status" value="1"/>
</dbReference>
<dbReference type="AlphaFoldDB" id="A0A1H4EBC1"/>
<dbReference type="Pfam" id="PF00512">
    <property type="entry name" value="HisKA"/>
    <property type="match status" value="1"/>
</dbReference>
<dbReference type="SMART" id="SM00388">
    <property type="entry name" value="HisKA"/>
    <property type="match status" value="1"/>
</dbReference>
<keyword evidence="4" id="KW-0902">Two-component regulatory system</keyword>
<dbReference type="SMART" id="SM00387">
    <property type="entry name" value="HATPase_c"/>
    <property type="match status" value="1"/>
</dbReference>
<dbReference type="InterPro" id="IPR004358">
    <property type="entry name" value="Sig_transdc_His_kin-like_C"/>
</dbReference>
<feature type="transmembrane region" description="Helical" evidence="6">
    <location>
        <begin position="225"/>
        <end position="247"/>
    </location>
</feature>
<comment type="catalytic activity">
    <reaction evidence="1">
        <text>ATP + protein L-histidine = ADP + protein N-phospho-L-histidine.</text>
        <dbReference type="EC" id="2.7.13.3"/>
    </reaction>
</comment>
<dbReference type="InterPro" id="IPR036097">
    <property type="entry name" value="HisK_dim/P_sf"/>
</dbReference>
<feature type="transmembrane region" description="Helical" evidence="6">
    <location>
        <begin position="184"/>
        <end position="205"/>
    </location>
</feature>
<dbReference type="STRING" id="89524.SAMN05444370_11314"/>
<dbReference type="OrthoDB" id="7179697at2"/>
<dbReference type="EC" id="2.7.13.3" evidence="2"/>
<dbReference type="SUPFAM" id="SSF47384">
    <property type="entry name" value="Homodimeric domain of signal transducing histidine kinase"/>
    <property type="match status" value="1"/>
</dbReference>